<keyword evidence="4 6" id="KW-1133">Transmembrane helix</keyword>
<feature type="transmembrane region" description="Helical" evidence="6">
    <location>
        <begin position="200"/>
        <end position="219"/>
    </location>
</feature>
<evidence type="ECO:0000256" key="3">
    <source>
        <dbReference type="ARBA" id="ARBA00022692"/>
    </source>
</evidence>
<dbReference type="Pfam" id="PF02077">
    <property type="entry name" value="SURF4"/>
    <property type="match status" value="1"/>
</dbReference>
<keyword evidence="5 6" id="KW-0472">Membrane</keyword>
<accession>B4G6X6</accession>
<evidence type="ECO:0000256" key="2">
    <source>
        <dbReference type="ARBA" id="ARBA00006945"/>
    </source>
</evidence>
<dbReference type="PhylomeDB" id="B4G6X6"/>
<dbReference type="STRING" id="7234.B4G6X6"/>
<proteinExistence type="inferred from homology"/>
<gene>
    <name evidence="7" type="primary">Dper\GL19026</name>
    <name evidence="7" type="ORF">Dper_GL19026</name>
</gene>
<evidence type="ECO:0000256" key="6">
    <source>
        <dbReference type="SAM" id="Phobius"/>
    </source>
</evidence>
<keyword evidence="8" id="KW-1185">Reference proteome</keyword>
<evidence type="ECO:0000313" key="7">
    <source>
        <dbReference type="EMBL" id="EDW28295.1"/>
    </source>
</evidence>
<evidence type="ECO:0000256" key="1">
    <source>
        <dbReference type="ARBA" id="ARBA00004141"/>
    </source>
</evidence>
<protein>
    <submittedName>
        <fullName evidence="7">GL19026</fullName>
    </submittedName>
</protein>
<reference evidence="7 8" key="1">
    <citation type="journal article" date="2007" name="Nature">
        <title>Evolution of genes and genomes on the Drosophila phylogeny.</title>
        <authorList>
            <consortium name="Drosophila 12 Genomes Consortium"/>
            <person name="Clark A.G."/>
            <person name="Eisen M.B."/>
            <person name="Smith D.R."/>
            <person name="Bergman C.M."/>
            <person name="Oliver B."/>
            <person name="Markow T.A."/>
            <person name="Kaufman T.C."/>
            <person name="Kellis M."/>
            <person name="Gelbart W."/>
            <person name="Iyer V.N."/>
            <person name="Pollard D.A."/>
            <person name="Sackton T.B."/>
            <person name="Larracuente A.M."/>
            <person name="Singh N.D."/>
            <person name="Abad J.P."/>
            <person name="Abt D.N."/>
            <person name="Adryan B."/>
            <person name="Aguade M."/>
            <person name="Akashi H."/>
            <person name="Anderson W.W."/>
            <person name="Aquadro C.F."/>
            <person name="Ardell D.H."/>
            <person name="Arguello R."/>
            <person name="Artieri C.G."/>
            <person name="Barbash D.A."/>
            <person name="Barker D."/>
            <person name="Barsanti P."/>
            <person name="Batterham P."/>
            <person name="Batzoglou S."/>
            <person name="Begun D."/>
            <person name="Bhutkar A."/>
            <person name="Blanco E."/>
            <person name="Bosak S.A."/>
            <person name="Bradley R.K."/>
            <person name="Brand A.D."/>
            <person name="Brent M.R."/>
            <person name="Brooks A.N."/>
            <person name="Brown R.H."/>
            <person name="Butlin R.K."/>
            <person name="Caggese C."/>
            <person name="Calvi B.R."/>
            <person name="Bernardo de Carvalho A."/>
            <person name="Caspi A."/>
            <person name="Castrezana S."/>
            <person name="Celniker S.E."/>
            <person name="Chang J.L."/>
            <person name="Chapple C."/>
            <person name="Chatterji S."/>
            <person name="Chinwalla A."/>
            <person name="Civetta A."/>
            <person name="Clifton S.W."/>
            <person name="Comeron J.M."/>
            <person name="Costello J.C."/>
            <person name="Coyne J.A."/>
            <person name="Daub J."/>
            <person name="David R.G."/>
            <person name="Delcher A.L."/>
            <person name="Delehaunty K."/>
            <person name="Do C.B."/>
            <person name="Ebling H."/>
            <person name="Edwards K."/>
            <person name="Eickbush T."/>
            <person name="Evans J.D."/>
            <person name="Filipski A."/>
            <person name="Findeiss S."/>
            <person name="Freyhult E."/>
            <person name="Fulton L."/>
            <person name="Fulton R."/>
            <person name="Garcia A.C."/>
            <person name="Gardiner A."/>
            <person name="Garfield D.A."/>
            <person name="Garvin B.E."/>
            <person name="Gibson G."/>
            <person name="Gilbert D."/>
            <person name="Gnerre S."/>
            <person name="Godfrey J."/>
            <person name="Good R."/>
            <person name="Gotea V."/>
            <person name="Gravely B."/>
            <person name="Greenberg A.J."/>
            <person name="Griffiths-Jones S."/>
            <person name="Gross S."/>
            <person name="Guigo R."/>
            <person name="Gustafson E.A."/>
            <person name="Haerty W."/>
            <person name="Hahn M.W."/>
            <person name="Halligan D.L."/>
            <person name="Halpern A.L."/>
            <person name="Halter G.M."/>
            <person name="Han M.V."/>
            <person name="Heger A."/>
            <person name="Hillier L."/>
            <person name="Hinrichs A.S."/>
            <person name="Holmes I."/>
            <person name="Hoskins R.A."/>
            <person name="Hubisz M.J."/>
            <person name="Hultmark D."/>
            <person name="Huntley M.A."/>
            <person name="Jaffe D.B."/>
            <person name="Jagadeeshan S."/>
            <person name="Jeck W.R."/>
            <person name="Johnson J."/>
            <person name="Jones C.D."/>
            <person name="Jordan W.C."/>
            <person name="Karpen G.H."/>
            <person name="Kataoka E."/>
            <person name="Keightley P.D."/>
            <person name="Kheradpour P."/>
            <person name="Kirkness E.F."/>
            <person name="Koerich L.B."/>
            <person name="Kristiansen K."/>
            <person name="Kudrna D."/>
            <person name="Kulathinal R.J."/>
            <person name="Kumar S."/>
            <person name="Kwok R."/>
            <person name="Lander E."/>
            <person name="Langley C.H."/>
            <person name="Lapoint R."/>
            <person name="Lazzaro B.P."/>
            <person name="Lee S.J."/>
            <person name="Levesque L."/>
            <person name="Li R."/>
            <person name="Lin C.F."/>
            <person name="Lin M.F."/>
            <person name="Lindblad-Toh K."/>
            <person name="Llopart A."/>
            <person name="Long M."/>
            <person name="Low L."/>
            <person name="Lozovsky E."/>
            <person name="Lu J."/>
            <person name="Luo M."/>
            <person name="Machado C.A."/>
            <person name="Makalowski W."/>
            <person name="Marzo M."/>
            <person name="Matsuda M."/>
            <person name="Matzkin L."/>
            <person name="McAllister B."/>
            <person name="McBride C.S."/>
            <person name="McKernan B."/>
            <person name="McKernan K."/>
            <person name="Mendez-Lago M."/>
            <person name="Minx P."/>
            <person name="Mollenhauer M.U."/>
            <person name="Montooth K."/>
            <person name="Mount S.M."/>
            <person name="Mu X."/>
            <person name="Myers E."/>
            <person name="Negre B."/>
            <person name="Newfeld S."/>
            <person name="Nielsen R."/>
            <person name="Noor M.A."/>
            <person name="O'Grady P."/>
            <person name="Pachter L."/>
            <person name="Papaceit M."/>
            <person name="Parisi M.J."/>
            <person name="Parisi M."/>
            <person name="Parts L."/>
            <person name="Pedersen J.S."/>
            <person name="Pesole G."/>
            <person name="Phillippy A.M."/>
            <person name="Ponting C.P."/>
            <person name="Pop M."/>
            <person name="Porcelli D."/>
            <person name="Powell J.R."/>
            <person name="Prohaska S."/>
            <person name="Pruitt K."/>
            <person name="Puig M."/>
            <person name="Quesneville H."/>
            <person name="Ram K.R."/>
            <person name="Rand D."/>
            <person name="Rasmussen M.D."/>
            <person name="Reed L.K."/>
            <person name="Reenan R."/>
            <person name="Reily A."/>
            <person name="Remington K.A."/>
            <person name="Rieger T.T."/>
            <person name="Ritchie M.G."/>
            <person name="Robin C."/>
            <person name="Rogers Y.H."/>
            <person name="Rohde C."/>
            <person name="Rozas J."/>
            <person name="Rubenfield M.J."/>
            <person name="Ruiz A."/>
            <person name="Russo S."/>
            <person name="Salzberg S.L."/>
            <person name="Sanchez-Gracia A."/>
            <person name="Saranga D.J."/>
            <person name="Sato H."/>
            <person name="Schaeffer S.W."/>
            <person name="Schatz M.C."/>
            <person name="Schlenke T."/>
            <person name="Schwartz R."/>
            <person name="Segarra C."/>
            <person name="Singh R.S."/>
            <person name="Sirot L."/>
            <person name="Sirota M."/>
            <person name="Sisneros N.B."/>
            <person name="Smith C.D."/>
            <person name="Smith T.F."/>
            <person name="Spieth J."/>
            <person name="Stage D.E."/>
            <person name="Stark A."/>
            <person name="Stephan W."/>
            <person name="Strausberg R.L."/>
            <person name="Strempel S."/>
            <person name="Sturgill D."/>
            <person name="Sutton G."/>
            <person name="Sutton G.G."/>
            <person name="Tao W."/>
            <person name="Teichmann S."/>
            <person name="Tobari Y.N."/>
            <person name="Tomimura Y."/>
            <person name="Tsolas J.M."/>
            <person name="Valente V.L."/>
            <person name="Venter E."/>
            <person name="Venter J.C."/>
            <person name="Vicario S."/>
            <person name="Vieira F.G."/>
            <person name="Vilella A.J."/>
            <person name="Villasante A."/>
            <person name="Walenz B."/>
            <person name="Wang J."/>
            <person name="Wasserman M."/>
            <person name="Watts T."/>
            <person name="Wilson D."/>
            <person name="Wilson R.K."/>
            <person name="Wing R.A."/>
            <person name="Wolfner M.F."/>
            <person name="Wong A."/>
            <person name="Wong G.K."/>
            <person name="Wu C.I."/>
            <person name="Wu G."/>
            <person name="Yamamoto D."/>
            <person name="Yang H.P."/>
            <person name="Yang S.P."/>
            <person name="Yorke J.A."/>
            <person name="Yoshida K."/>
            <person name="Zdobnov E."/>
            <person name="Zhang P."/>
            <person name="Zhang Y."/>
            <person name="Zimin A.V."/>
            <person name="Baldwin J."/>
            <person name="Abdouelleil A."/>
            <person name="Abdulkadir J."/>
            <person name="Abebe A."/>
            <person name="Abera B."/>
            <person name="Abreu J."/>
            <person name="Acer S.C."/>
            <person name="Aftuck L."/>
            <person name="Alexander A."/>
            <person name="An P."/>
            <person name="Anderson E."/>
            <person name="Anderson S."/>
            <person name="Arachi H."/>
            <person name="Azer M."/>
            <person name="Bachantsang P."/>
            <person name="Barry A."/>
            <person name="Bayul T."/>
            <person name="Berlin A."/>
            <person name="Bessette D."/>
            <person name="Bloom T."/>
            <person name="Blye J."/>
            <person name="Boguslavskiy L."/>
            <person name="Bonnet C."/>
            <person name="Boukhgalter B."/>
            <person name="Bourzgui I."/>
            <person name="Brown A."/>
            <person name="Cahill P."/>
            <person name="Channer S."/>
            <person name="Cheshatsang Y."/>
            <person name="Chuda L."/>
            <person name="Citroen M."/>
            <person name="Collymore A."/>
            <person name="Cooke P."/>
            <person name="Costello M."/>
            <person name="D'Aco K."/>
            <person name="Daza R."/>
            <person name="De Haan G."/>
            <person name="DeGray S."/>
            <person name="DeMaso C."/>
            <person name="Dhargay N."/>
            <person name="Dooley K."/>
            <person name="Dooley E."/>
            <person name="Doricent M."/>
            <person name="Dorje P."/>
            <person name="Dorjee K."/>
            <person name="Dupes A."/>
            <person name="Elong R."/>
            <person name="Falk J."/>
            <person name="Farina A."/>
            <person name="Faro S."/>
            <person name="Ferguson D."/>
            <person name="Fisher S."/>
            <person name="Foley C.D."/>
            <person name="Franke A."/>
            <person name="Friedrich D."/>
            <person name="Gadbois L."/>
            <person name="Gearin G."/>
            <person name="Gearin C.R."/>
            <person name="Giannoukos G."/>
            <person name="Goode T."/>
            <person name="Graham J."/>
            <person name="Grandbois E."/>
            <person name="Grewal S."/>
            <person name="Gyaltsen K."/>
            <person name="Hafez N."/>
            <person name="Hagos B."/>
            <person name="Hall J."/>
            <person name="Henson C."/>
            <person name="Hollinger A."/>
            <person name="Honan T."/>
            <person name="Huard M.D."/>
            <person name="Hughes L."/>
            <person name="Hurhula B."/>
            <person name="Husby M.E."/>
            <person name="Kamat A."/>
            <person name="Kanga B."/>
            <person name="Kashin S."/>
            <person name="Khazanovich D."/>
            <person name="Kisner P."/>
            <person name="Lance K."/>
            <person name="Lara M."/>
            <person name="Lee W."/>
            <person name="Lennon N."/>
            <person name="Letendre F."/>
            <person name="LeVine R."/>
            <person name="Lipovsky A."/>
            <person name="Liu X."/>
            <person name="Liu J."/>
            <person name="Liu S."/>
            <person name="Lokyitsang T."/>
            <person name="Lokyitsang Y."/>
            <person name="Lubonja R."/>
            <person name="Lui A."/>
            <person name="MacDonald P."/>
            <person name="Magnisalis V."/>
            <person name="Maru K."/>
            <person name="Matthews C."/>
            <person name="McCusker W."/>
            <person name="McDonough S."/>
            <person name="Mehta T."/>
            <person name="Meldrim J."/>
            <person name="Meneus L."/>
            <person name="Mihai O."/>
            <person name="Mihalev A."/>
            <person name="Mihova T."/>
            <person name="Mittelman R."/>
            <person name="Mlenga V."/>
            <person name="Montmayeur A."/>
            <person name="Mulrain L."/>
            <person name="Navidi A."/>
            <person name="Naylor J."/>
            <person name="Negash T."/>
            <person name="Nguyen T."/>
            <person name="Nguyen N."/>
            <person name="Nicol R."/>
            <person name="Norbu C."/>
            <person name="Norbu N."/>
            <person name="Novod N."/>
            <person name="O'Neill B."/>
            <person name="Osman S."/>
            <person name="Markiewicz E."/>
            <person name="Oyono O.L."/>
            <person name="Patti C."/>
            <person name="Phunkhang P."/>
            <person name="Pierre F."/>
            <person name="Priest M."/>
            <person name="Raghuraman S."/>
            <person name="Rege F."/>
            <person name="Reyes R."/>
            <person name="Rise C."/>
            <person name="Rogov P."/>
            <person name="Ross K."/>
            <person name="Ryan E."/>
            <person name="Settipalli S."/>
            <person name="Shea T."/>
            <person name="Sherpa N."/>
            <person name="Shi L."/>
            <person name="Shih D."/>
            <person name="Sparrow T."/>
            <person name="Spaulding J."/>
            <person name="Stalker J."/>
            <person name="Stange-Thomann N."/>
            <person name="Stavropoulos S."/>
            <person name="Stone C."/>
            <person name="Strader C."/>
            <person name="Tesfaye S."/>
            <person name="Thomson T."/>
            <person name="Thoulutsang Y."/>
            <person name="Thoulutsang D."/>
            <person name="Topham K."/>
            <person name="Topping I."/>
            <person name="Tsamla T."/>
            <person name="Vassiliev H."/>
            <person name="Vo A."/>
            <person name="Wangchuk T."/>
            <person name="Wangdi T."/>
            <person name="Weiand M."/>
            <person name="Wilkinson J."/>
            <person name="Wilson A."/>
            <person name="Yadav S."/>
            <person name="Young G."/>
            <person name="Yu Q."/>
            <person name="Zembek L."/>
            <person name="Zhong D."/>
            <person name="Zimmer A."/>
            <person name="Zwirko Z."/>
            <person name="Jaffe D.B."/>
            <person name="Alvarez P."/>
            <person name="Brockman W."/>
            <person name="Butler J."/>
            <person name="Chin C."/>
            <person name="Gnerre S."/>
            <person name="Grabherr M."/>
            <person name="Kleber M."/>
            <person name="Mauceli E."/>
            <person name="MacCallum I."/>
        </authorList>
    </citation>
    <scope>NUCLEOTIDE SEQUENCE [LARGE SCALE GENOMIC DNA]</scope>
    <source>
        <strain evidence="8">MSH-3 / Tucson 14011-0111.49</strain>
    </source>
</reference>
<evidence type="ECO:0000256" key="4">
    <source>
        <dbReference type="ARBA" id="ARBA00022989"/>
    </source>
</evidence>
<evidence type="ECO:0000256" key="5">
    <source>
        <dbReference type="ARBA" id="ARBA00023136"/>
    </source>
</evidence>
<dbReference type="KEGG" id="dpe:6589663"/>
<dbReference type="OrthoDB" id="7867214at2759"/>
<dbReference type="InterPro" id="IPR002995">
    <property type="entry name" value="Surf4"/>
</dbReference>
<evidence type="ECO:0000313" key="8">
    <source>
        <dbReference type="Proteomes" id="UP000008744"/>
    </source>
</evidence>
<dbReference type="Proteomes" id="UP000008744">
    <property type="component" value="Unassembled WGS sequence"/>
</dbReference>
<organism evidence="8">
    <name type="scientific">Drosophila persimilis</name>
    <name type="common">Fruit fly</name>
    <dbReference type="NCBI Taxonomy" id="7234"/>
    <lineage>
        <taxon>Eukaryota</taxon>
        <taxon>Metazoa</taxon>
        <taxon>Ecdysozoa</taxon>
        <taxon>Arthropoda</taxon>
        <taxon>Hexapoda</taxon>
        <taxon>Insecta</taxon>
        <taxon>Pterygota</taxon>
        <taxon>Neoptera</taxon>
        <taxon>Endopterygota</taxon>
        <taxon>Diptera</taxon>
        <taxon>Brachycera</taxon>
        <taxon>Muscomorpha</taxon>
        <taxon>Ephydroidea</taxon>
        <taxon>Drosophilidae</taxon>
        <taxon>Drosophila</taxon>
        <taxon>Sophophora</taxon>
    </lineage>
</organism>
<keyword evidence="3 6" id="KW-0812">Transmembrane</keyword>
<feature type="transmembrane region" description="Helical" evidence="6">
    <location>
        <begin position="141"/>
        <end position="159"/>
    </location>
</feature>
<dbReference type="AlphaFoldDB" id="B4G6X6"/>
<sequence length="252" mass="28381">MSYHCMGALATLMNYRLVSVEKAVVLDVADVFGYIYTAFDALLTSAAVAQILVRGKEETGVIMLLIGRVIHRLLFTMWIHVYHSLLNDCLDVGSLLVLLATRVYLRDRKEWPRLALKKCDFLLLAARIGLSSIYISWLEEIINPISSSLSLALLSALVLGIKCRAAAYLTALVILYHDVLSPHFWFLWGWNDALLSLEHLSLLFCKIGGFLLLSQLGAGKWSLDRYLSRAPETKEQMGNYRHTKTKTSAYVL</sequence>
<feature type="transmembrane region" description="Helical" evidence="6">
    <location>
        <begin position="166"/>
        <end position="188"/>
    </location>
</feature>
<dbReference type="OMA" id="FIMWLDE"/>
<dbReference type="EMBL" id="CH479180">
    <property type="protein sequence ID" value="EDW28295.1"/>
    <property type="molecule type" value="Genomic_DNA"/>
</dbReference>
<comment type="subcellular location">
    <subcellularLocation>
        <location evidence="1">Membrane</location>
        <topology evidence="1">Multi-pass membrane protein</topology>
    </subcellularLocation>
</comment>
<feature type="transmembrane region" description="Helical" evidence="6">
    <location>
        <begin position="60"/>
        <end position="79"/>
    </location>
</feature>
<comment type="similarity">
    <text evidence="2">Belongs to the SURF4 family.</text>
</comment>
<feature type="transmembrane region" description="Helical" evidence="6">
    <location>
        <begin position="31"/>
        <end position="53"/>
    </location>
</feature>
<dbReference type="GO" id="GO:0016020">
    <property type="term" value="C:membrane"/>
    <property type="evidence" value="ECO:0007669"/>
    <property type="project" value="UniProtKB-SubCell"/>
</dbReference>
<dbReference type="eggNOG" id="KOG3998">
    <property type="taxonomic scope" value="Eukaryota"/>
</dbReference>
<name>B4G6X6_DROPE</name>
<dbReference type="HOGENOM" id="CLU_1103751_0_0_1"/>